<dbReference type="InterPro" id="IPR016161">
    <property type="entry name" value="Ald_DH/histidinol_DH"/>
</dbReference>
<evidence type="ECO:0000313" key="4">
    <source>
        <dbReference type="EMBL" id="TRO10973.1"/>
    </source>
</evidence>
<keyword evidence="2" id="KW-1133">Transmembrane helix</keyword>
<keyword evidence="2" id="KW-0812">Transmembrane</keyword>
<evidence type="ECO:0000259" key="3">
    <source>
        <dbReference type="Pfam" id="PF00171"/>
    </source>
</evidence>
<gene>
    <name evidence="4" type="ORF">EQ836_24370</name>
</gene>
<dbReference type="Gene3D" id="3.40.605.10">
    <property type="entry name" value="Aldehyde Dehydrogenase, Chain A, domain 1"/>
    <property type="match status" value="1"/>
</dbReference>
<dbReference type="SUPFAM" id="SSF53720">
    <property type="entry name" value="ALDH-like"/>
    <property type="match status" value="1"/>
</dbReference>
<dbReference type="AlphaFoldDB" id="A0ABD7RPH6"/>
<proteinExistence type="predicted"/>
<sequence>MMDLLKHLIPDFAHMFSANPNGISAWFWSATALIFVLSLYFLSVHFRHFRTRLRALRSLLDGQSKETLALSRRETMQKAQGLDAPNVGMLWREFDESLVLSSDQKHLFNTLDAEHFFNARTLAPGLTASRLLAAAPSFLVAMCIAQEEVFGPVLAIIPFDSEEQAIDIANGTDFGLVAGVFTQDISRAMRCVRRLRAGQVFVNEWYAGGIETPFGGVGLSGFGREKGQEALYSYVRTKNVAIRVAGE</sequence>
<feature type="transmembrane region" description="Helical" evidence="2">
    <location>
        <begin position="25"/>
        <end position="44"/>
    </location>
</feature>
<evidence type="ECO:0000256" key="1">
    <source>
        <dbReference type="ARBA" id="ARBA00023002"/>
    </source>
</evidence>
<name>A0ABD7RPH6_ECTME</name>
<feature type="domain" description="Aldehyde dehydrogenase" evidence="3">
    <location>
        <begin position="142"/>
        <end position="240"/>
    </location>
</feature>
<dbReference type="Pfam" id="PF00171">
    <property type="entry name" value="Aldedh"/>
    <property type="match status" value="1"/>
</dbReference>
<dbReference type="GO" id="GO:0016491">
    <property type="term" value="F:oxidoreductase activity"/>
    <property type="evidence" value="ECO:0007669"/>
    <property type="project" value="UniProtKB-KW"/>
</dbReference>
<evidence type="ECO:0000256" key="2">
    <source>
        <dbReference type="SAM" id="Phobius"/>
    </source>
</evidence>
<keyword evidence="1" id="KW-0560">Oxidoreductase</keyword>
<comment type="caution">
    <text evidence="4">The sequence shown here is derived from an EMBL/GenBank/DDBJ whole genome shotgun (WGS) entry which is preliminary data.</text>
</comment>
<keyword evidence="2" id="KW-0472">Membrane</keyword>
<dbReference type="Proteomes" id="UP000317327">
    <property type="component" value="Unassembled WGS sequence"/>
</dbReference>
<dbReference type="EMBL" id="SCFV01000017">
    <property type="protein sequence ID" value="TRO10973.1"/>
    <property type="molecule type" value="Genomic_DNA"/>
</dbReference>
<evidence type="ECO:0000313" key="5">
    <source>
        <dbReference type="Proteomes" id="UP000317327"/>
    </source>
</evidence>
<dbReference type="NCBIfam" id="NF033915">
    <property type="entry name" value="antiphage_ZorA_2"/>
    <property type="match status" value="1"/>
</dbReference>
<dbReference type="Gene3D" id="3.40.309.10">
    <property type="entry name" value="Aldehyde Dehydrogenase, Chain A, domain 2"/>
    <property type="match status" value="1"/>
</dbReference>
<dbReference type="InterPro" id="IPR016163">
    <property type="entry name" value="Ald_DH_C"/>
</dbReference>
<protein>
    <submittedName>
        <fullName evidence="4">Aldehyde dehydrogenase family protein</fullName>
    </submittedName>
</protein>
<dbReference type="InterPro" id="IPR015590">
    <property type="entry name" value="Aldehyde_DH_dom"/>
</dbReference>
<dbReference type="InterPro" id="IPR016162">
    <property type="entry name" value="Ald_DH_N"/>
</dbReference>
<reference evidence="4 5" key="1">
    <citation type="submission" date="2019-01" db="EMBL/GenBank/DDBJ databases">
        <title>Whole genome shotgun sequencing of Pseudomonas spp. isolated by its ability to degrade furfural.</title>
        <authorList>
            <person name="Donoso R."/>
            <person name="Farkas C."/>
            <person name="Villegas P."/>
            <person name="Gonzales-Toro F."/>
            <person name="Guajardo-Parra M."/>
            <person name="Araya-Nail M."/>
            <person name="Morgante V."/>
            <person name="Perez-Pantoja D."/>
        </authorList>
    </citation>
    <scope>NUCLEOTIDE SEQUENCE [LARGE SCALE GENOMIC DNA]</scope>
    <source>
        <strain evidence="4 5">VN231</strain>
    </source>
</reference>
<accession>A0ABD7RPH6</accession>
<dbReference type="PANTHER" id="PTHR11699">
    <property type="entry name" value="ALDEHYDE DEHYDROGENASE-RELATED"/>
    <property type="match status" value="1"/>
</dbReference>
<organism evidence="4 5">
    <name type="scientific">Ectopseudomonas mendocina</name>
    <name type="common">Pseudomonas mendocina</name>
    <dbReference type="NCBI Taxonomy" id="300"/>
    <lineage>
        <taxon>Bacteria</taxon>
        <taxon>Pseudomonadati</taxon>
        <taxon>Pseudomonadota</taxon>
        <taxon>Gammaproteobacteria</taxon>
        <taxon>Pseudomonadales</taxon>
        <taxon>Pseudomonadaceae</taxon>
        <taxon>Ectopseudomonas</taxon>
    </lineage>
</organism>